<dbReference type="Proteomes" id="UP001305779">
    <property type="component" value="Unassembled WGS sequence"/>
</dbReference>
<dbReference type="EMBL" id="JAXOVC010000008">
    <property type="protein sequence ID" value="KAK4498325.1"/>
    <property type="molecule type" value="Genomic_DNA"/>
</dbReference>
<keyword evidence="2" id="KW-1185">Reference proteome</keyword>
<proteinExistence type="predicted"/>
<evidence type="ECO:0000313" key="1">
    <source>
        <dbReference type="EMBL" id="KAK4498325.1"/>
    </source>
</evidence>
<evidence type="ECO:0000313" key="2">
    <source>
        <dbReference type="Proteomes" id="UP001305779"/>
    </source>
</evidence>
<name>A0ABR0EAQ1_ZASCE</name>
<protein>
    <submittedName>
        <fullName evidence="1">Uncharacterized protein</fullName>
    </submittedName>
</protein>
<gene>
    <name evidence="1" type="ORF">PRZ48_010983</name>
</gene>
<organism evidence="1 2">
    <name type="scientific">Zasmidium cellare</name>
    <name type="common">Wine cellar mold</name>
    <name type="synonym">Racodium cellare</name>
    <dbReference type="NCBI Taxonomy" id="395010"/>
    <lineage>
        <taxon>Eukaryota</taxon>
        <taxon>Fungi</taxon>
        <taxon>Dikarya</taxon>
        <taxon>Ascomycota</taxon>
        <taxon>Pezizomycotina</taxon>
        <taxon>Dothideomycetes</taxon>
        <taxon>Dothideomycetidae</taxon>
        <taxon>Mycosphaerellales</taxon>
        <taxon>Mycosphaerellaceae</taxon>
        <taxon>Zasmidium</taxon>
    </lineage>
</organism>
<reference evidence="1 2" key="1">
    <citation type="journal article" date="2023" name="G3 (Bethesda)">
        <title>A chromosome-level genome assembly of Zasmidium syzygii isolated from banana leaves.</title>
        <authorList>
            <person name="van Westerhoven A.C."/>
            <person name="Mehrabi R."/>
            <person name="Talebi R."/>
            <person name="Steentjes M.B.F."/>
            <person name="Corcolon B."/>
            <person name="Chong P.A."/>
            <person name="Kema G.H.J."/>
            <person name="Seidl M.F."/>
        </authorList>
    </citation>
    <scope>NUCLEOTIDE SEQUENCE [LARGE SCALE GENOMIC DNA]</scope>
    <source>
        <strain evidence="1 2">P124</strain>
    </source>
</reference>
<sequence length="185" mass="21616">MATSEHKSVQDDRLHLLGLPAEIRNLIWFEVLVTSEKMVITPDNHAAPSLLRVNRQNREEARPIYYLENSFFIHCLDFDPAALLAFRQQSKDLIPRTSKTKKPFKIAVRRATGPEPGNRTNLLKWAKAVHQDQHVPSFKTKHTQPYRAAHAVLEMAYELRNVPWYQVERVISMALYEFDGKVRWR</sequence>
<accession>A0ABR0EAQ1</accession>
<comment type="caution">
    <text evidence="1">The sequence shown here is derived from an EMBL/GenBank/DDBJ whole genome shotgun (WGS) entry which is preliminary data.</text>
</comment>